<keyword evidence="2" id="KW-1185">Reference proteome</keyword>
<protein>
    <submittedName>
        <fullName evidence="1">Uncharacterized protein</fullName>
    </submittedName>
</protein>
<organism evidence="1 2">
    <name type="scientific">Gossypium mustelinum</name>
    <name type="common">Cotton</name>
    <name type="synonym">Gossypium caicoense</name>
    <dbReference type="NCBI Taxonomy" id="34275"/>
    <lineage>
        <taxon>Eukaryota</taxon>
        <taxon>Viridiplantae</taxon>
        <taxon>Streptophyta</taxon>
        <taxon>Embryophyta</taxon>
        <taxon>Tracheophyta</taxon>
        <taxon>Spermatophyta</taxon>
        <taxon>Magnoliopsida</taxon>
        <taxon>eudicotyledons</taxon>
        <taxon>Gunneridae</taxon>
        <taxon>Pentapetalae</taxon>
        <taxon>rosids</taxon>
        <taxon>malvids</taxon>
        <taxon>Malvales</taxon>
        <taxon>Malvaceae</taxon>
        <taxon>Malvoideae</taxon>
        <taxon>Gossypium</taxon>
    </lineage>
</organism>
<dbReference type="Proteomes" id="UP000323597">
    <property type="component" value="Chromosome D13"/>
</dbReference>
<evidence type="ECO:0000313" key="2">
    <source>
        <dbReference type="Proteomes" id="UP000323597"/>
    </source>
</evidence>
<reference evidence="1 2" key="1">
    <citation type="submission" date="2019-07" db="EMBL/GenBank/DDBJ databases">
        <title>WGS assembly of Gossypium mustelinum.</title>
        <authorList>
            <person name="Chen Z.J."/>
            <person name="Sreedasyam A."/>
            <person name="Ando A."/>
            <person name="Song Q."/>
            <person name="De L."/>
            <person name="Hulse-Kemp A."/>
            <person name="Ding M."/>
            <person name="Ye W."/>
            <person name="Kirkbride R."/>
            <person name="Jenkins J."/>
            <person name="Plott C."/>
            <person name="Lovell J."/>
            <person name="Lin Y.-M."/>
            <person name="Vaughn R."/>
            <person name="Liu B."/>
            <person name="Li W."/>
            <person name="Simpson S."/>
            <person name="Scheffler B."/>
            <person name="Saski C."/>
            <person name="Grover C."/>
            <person name="Hu G."/>
            <person name="Conover J."/>
            <person name="Carlson J."/>
            <person name="Shu S."/>
            <person name="Boston L."/>
            <person name="Williams M."/>
            <person name="Peterson D."/>
            <person name="Mcgee K."/>
            <person name="Jones D."/>
            <person name="Wendel J."/>
            <person name="Stelly D."/>
            <person name="Grimwood J."/>
            <person name="Schmutz J."/>
        </authorList>
    </citation>
    <scope>NUCLEOTIDE SEQUENCE [LARGE SCALE GENOMIC DNA]</scope>
    <source>
        <strain evidence="1">1408120.09</strain>
    </source>
</reference>
<accession>A0A5D2S438</accession>
<proteinExistence type="predicted"/>
<evidence type="ECO:0000313" key="1">
    <source>
        <dbReference type="EMBL" id="TYI47831.1"/>
    </source>
</evidence>
<dbReference type="EMBL" id="CM017661">
    <property type="protein sequence ID" value="TYI47831.1"/>
    <property type="molecule type" value="Genomic_DNA"/>
</dbReference>
<gene>
    <name evidence="1" type="ORF">E1A91_D13G201700v1</name>
</gene>
<dbReference type="AlphaFoldDB" id="A0A5D2S438"/>
<name>A0A5D2S438_GOSMU</name>
<sequence>MTTTDSVGPIQVAVVEAAEVSDAVAEACVGCVAECRPSIEACGG</sequence>